<dbReference type="EMBL" id="LUGH01000481">
    <property type="protein sequence ID" value="OBZ84690.1"/>
    <property type="molecule type" value="Genomic_DNA"/>
</dbReference>
<name>A0A1C7N6G0_9FUNG</name>
<dbReference type="Pfam" id="PF04801">
    <property type="entry name" value="RPC5"/>
    <property type="match status" value="1"/>
</dbReference>
<evidence type="ECO:0000313" key="1">
    <source>
        <dbReference type="EMBL" id="OBZ84690.1"/>
    </source>
</evidence>
<accession>A0A1C7N6G0</accession>
<dbReference type="AlphaFoldDB" id="A0A1C7N6G0"/>
<dbReference type="OrthoDB" id="340681at2759"/>
<sequence length="302" mass="35455">MSDLDETMDYMHQNEQVEDDEILAEYPIYLTNELSKYLYMFQFPMRSIPFNGRNGPNAARIKPRARMVELDLPLDTRSPNYSTERGEDFAMGLNDKVIKTAYDRRMEEHEEELMGHGYNRAQKKKEEELLDKMTLTSTEVPSQTKYVVGVIRNRFTIVSMLDELHITPMTTTVQMRPGFKYIDKIDEKWKAANKRIQDVEKQEEKKKNTDPNTAQALQVSVKNAESHGMRKNLYSMAVRNAEEEEWQAIVYYDENSLQAETVSEKLYALTRDELECKTTKDEYLDLLSSQKTVRHMVKFRVE</sequence>
<dbReference type="GO" id="GO:0005666">
    <property type="term" value="C:RNA polymerase III complex"/>
    <property type="evidence" value="ECO:0007669"/>
    <property type="project" value="TreeGrafter"/>
</dbReference>
<reference evidence="1 2" key="1">
    <citation type="submission" date="2016-03" db="EMBL/GenBank/DDBJ databases">
        <title>Choanephora cucurbitarum.</title>
        <authorList>
            <person name="Min B."/>
            <person name="Park H."/>
            <person name="Park J.-H."/>
            <person name="Shin H.-D."/>
            <person name="Choi I.-G."/>
        </authorList>
    </citation>
    <scope>NUCLEOTIDE SEQUENCE [LARGE SCALE GENOMIC DNA]</scope>
    <source>
        <strain evidence="1 2">KUS-F28377</strain>
    </source>
</reference>
<keyword evidence="2" id="KW-1185">Reference proteome</keyword>
<proteinExistence type="predicted"/>
<evidence type="ECO:0000313" key="2">
    <source>
        <dbReference type="Proteomes" id="UP000093000"/>
    </source>
</evidence>
<dbReference type="FunCoup" id="A0A1C7N6G0">
    <property type="interactions" value="43"/>
</dbReference>
<protein>
    <submittedName>
        <fullName evidence="1">DNA-directed RNA polymerase III subunit RPC5</fullName>
    </submittedName>
</protein>
<dbReference type="InterPro" id="IPR006886">
    <property type="entry name" value="RNA_pol_III_Rpc5"/>
</dbReference>
<keyword evidence="1" id="KW-0240">DNA-directed RNA polymerase</keyword>
<gene>
    <name evidence="1" type="primary">Polr3e</name>
    <name evidence="1" type="ORF">A0J61_07265</name>
</gene>
<dbReference type="PANTHER" id="PTHR12069">
    <property type="entry name" value="DNA-DIRECTED RNA POLYMERASES III 80 KDA POLYPEPTIDE RNA POLYMERASE III SUBUNIT 5"/>
    <property type="match status" value="1"/>
</dbReference>
<dbReference type="STRING" id="101091.A0A1C7N6G0"/>
<comment type="caution">
    <text evidence="1">The sequence shown here is derived from an EMBL/GenBank/DDBJ whole genome shotgun (WGS) entry which is preliminary data.</text>
</comment>
<dbReference type="InParanoid" id="A0A1C7N6G0"/>
<organism evidence="1 2">
    <name type="scientific">Choanephora cucurbitarum</name>
    <dbReference type="NCBI Taxonomy" id="101091"/>
    <lineage>
        <taxon>Eukaryota</taxon>
        <taxon>Fungi</taxon>
        <taxon>Fungi incertae sedis</taxon>
        <taxon>Mucoromycota</taxon>
        <taxon>Mucoromycotina</taxon>
        <taxon>Mucoromycetes</taxon>
        <taxon>Mucorales</taxon>
        <taxon>Mucorineae</taxon>
        <taxon>Choanephoraceae</taxon>
        <taxon>Choanephoroideae</taxon>
        <taxon>Choanephora</taxon>
    </lineage>
</organism>
<dbReference type="GO" id="GO:0042797">
    <property type="term" value="P:tRNA transcription by RNA polymerase III"/>
    <property type="evidence" value="ECO:0007669"/>
    <property type="project" value="TreeGrafter"/>
</dbReference>
<keyword evidence="1" id="KW-0804">Transcription</keyword>
<dbReference type="PANTHER" id="PTHR12069:SF0">
    <property type="entry name" value="DNA-DIRECTED RNA POLYMERASE III SUBUNIT RPC5"/>
    <property type="match status" value="1"/>
</dbReference>
<dbReference type="Proteomes" id="UP000093000">
    <property type="component" value="Unassembled WGS sequence"/>
</dbReference>